<accession>A0ABM7J5Q4</accession>
<name>A0ABM7J5Q4_9MYCO</name>
<dbReference type="Proteomes" id="UP000466683">
    <property type="component" value="Chromosome"/>
</dbReference>
<gene>
    <name evidence="1" type="ORF">MBOE_62100</name>
</gene>
<keyword evidence="2" id="KW-1185">Reference proteome</keyword>
<dbReference type="EMBL" id="AP022579">
    <property type="protein sequence ID" value="BBX94561.1"/>
    <property type="molecule type" value="Genomic_DNA"/>
</dbReference>
<evidence type="ECO:0000313" key="1">
    <source>
        <dbReference type="EMBL" id="BBX94561.1"/>
    </source>
</evidence>
<organism evidence="1 2">
    <name type="scientific">Mycolicibacterium boenickei</name>
    <dbReference type="NCBI Taxonomy" id="146017"/>
    <lineage>
        <taxon>Bacteria</taxon>
        <taxon>Bacillati</taxon>
        <taxon>Actinomycetota</taxon>
        <taxon>Actinomycetes</taxon>
        <taxon>Mycobacteriales</taxon>
        <taxon>Mycobacteriaceae</taxon>
        <taxon>Mycolicibacterium</taxon>
    </lineage>
</organism>
<proteinExistence type="predicted"/>
<evidence type="ECO:0000313" key="2">
    <source>
        <dbReference type="Proteomes" id="UP000466683"/>
    </source>
</evidence>
<protein>
    <submittedName>
        <fullName evidence="1">Uncharacterized protein</fullName>
    </submittedName>
</protein>
<reference evidence="1 2" key="1">
    <citation type="journal article" date="2019" name="Emerg. Microbes Infect.">
        <title>Comprehensive subspecies identification of 175 nontuberculous mycobacteria species based on 7547 genomic profiles.</title>
        <authorList>
            <person name="Matsumoto Y."/>
            <person name="Kinjo T."/>
            <person name="Motooka D."/>
            <person name="Nabeya D."/>
            <person name="Jung N."/>
            <person name="Uechi K."/>
            <person name="Horii T."/>
            <person name="Iida T."/>
            <person name="Fujita J."/>
            <person name="Nakamura S."/>
        </authorList>
    </citation>
    <scope>NUCLEOTIDE SEQUENCE [LARGE SCALE GENOMIC DNA]</scope>
    <source>
        <strain evidence="1 2">JCM 15653</strain>
    </source>
</reference>
<sequence>MSTRFTFGFSLPETAAVSVVSSGLCDAATVTGSWAIPMTDPGPDGTFSAYDAQPGPTRSDAGSAAIGAAGAMVISGVAGADCAVSVEQAGSANSAVADIAATAAILY</sequence>